<evidence type="ECO:0000313" key="2">
    <source>
        <dbReference type="EMBL" id="OMJ82919.1"/>
    </source>
</evidence>
<comment type="caution">
    <text evidence="2">The sequence shown here is derived from an EMBL/GenBank/DDBJ whole genome shotgun (WGS) entry which is preliminary data.</text>
</comment>
<feature type="transmembrane region" description="Helical" evidence="1">
    <location>
        <begin position="315"/>
        <end position="338"/>
    </location>
</feature>
<organism evidence="2 3">
    <name type="scientific">Stentor coeruleus</name>
    <dbReference type="NCBI Taxonomy" id="5963"/>
    <lineage>
        <taxon>Eukaryota</taxon>
        <taxon>Sar</taxon>
        <taxon>Alveolata</taxon>
        <taxon>Ciliophora</taxon>
        <taxon>Postciliodesmatophora</taxon>
        <taxon>Heterotrichea</taxon>
        <taxon>Heterotrichida</taxon>
        <taxon>Stentoridae</taxon>
        <taxon>Stentor</taxon>
    </lineage>
</organism>
<evidence type="ECO:0000256" key="1">
    <source>
        <dbReference type="SAM" id="Phobius"/>
    </source>
</evidence>
<keyword evidence="1" id="KW-0812">Transmembrane</keyword>
<feature type="transmembrane region" description="Helical" evidence="1">
    <location>
        <begin position="268"/>
        <end position="286"/>
    </location>
</feature>
<feature type="transmembrane region" description="Helical" evidence="1">
    <location>
        <begin position="244"/>
        <end position="262"/>
    </location>
</feature>
<accession>A0A1R2C1U0</accession>
<dbReference type="Proteomes" id="UP000187209">
    <property type="component" value="Unassembled WGS sequence"/>
</dbReference>
<feature type="transmembrane region" description="Helical" evidence="1">
    <location>
        <begin position="139"/>
        <end position="161"/>
    </location>
</feature>
<keyword evidence="1" id="KW-1133">Transmembrane helix</keyword>
<protein>
    <submittedName>
        <fullName evidence="2">Uncharacterized protein</fullName>
    </submittedName>
</protein>
<reference evidence="2 3" key="1">
    <citation type="submission" date="2016-11" db="EMBL/GenBank/DDBJ databases">
        <title>The macronuclear genome of Stentor coeruleus: a giant cell with tiny introns.</title>
        <authorList>
            <person name="Slabodnick M."/>
            <person name="Ruby J.G."/>
            <person name="Reiff S.B."/>
            <person name="Swart E.C."/>
            <person name="Gosai S."/>
            <person name="Prabakaran S."/>
            <person name="Witkowska E."/>
            <person name="Larue G.E."/>
            <person name="Fisher S."/>
            <person name="Freeman R.M."/>
            <person name="Gunawardena J."/>
            <person name="Chu W."/>
            <person name="Stover N.A."/>
            <person name="Gregory B.D."/>
            <person name="Nowacki M."/>
            <person name="Derisi J."/>
            <person name="Roy S.W."/>
            <person name="Marshall W.F."/>
            <person name="Sood P."/>
        </authorList>
    </citation>
    <scope>NUCLEOTIDE SEQUENCE [LARGE SCALE GENOMIC DNA]</scope>
    <source>
        <strain evidence="2">WM001</strain>
    </source>
</reference>
<name>A0A1R2C1U0_9CILI</name>
<evidence type="ECO:0000313" key="3">
    <source>
        <dbReference type="Proteomes" id="UP000187209"/>
    </source>
</evidence>
<sequence length="427" mass="49180">MNKYIGIFITGVLAEWIGYMIVPELGLYFYNMTRLDKNEEFKIEGYLCFNPICLYPPILLHHNESSSQLHKRIQEISPKAIISFSNSTTESYPHTLPIFHLKESLYSNLIQYSTVFSSLKVDIFYQYDYHCERTNHLQSFYSVLALSWTFALVLWAINTYYINFNHSKSYQRASTTVIIFKIFSVVCAVWYWSCPFDTSAGQIVSLLKAQCLSLYQTTLMCFHLFLAQGVYMLDDSVTRRTASYSMLIMLLTYIFACSSNLLGSSLKIASVSILVLIMAHVGYFSWRTFRKVQLQLQNALDVGSISLTSVAKQKIYMFSIVSVLQVLYFVGAMGMSLINDEDSVMEIRKEKAVHGYRLIIVESYEFVLACCLFYVLRARMMNQYFFTDISHRGNSVLPFYRAESETSVGEIALIETPRKFVIGINVK</sequence>
<feature type="transmembrane region" description="Helical" evidence="1">
    <location>
        <begin position="173"/>
        <end position="192"/>
    </location>
</feature>
<dbReference type="EMBL" id="MPUH01000322">
    <property type="protein sequence ID" value="OMJ82919.1"/>
    <property type="molecule type" value="Genomic_DNA"/>
</dbReference>
<feature type="transmembrane region" description="Helical" evidence="1">
    <location>
        <begin position="6"/>
        <end position="30"/>
    </location>
</feature>
<keyword evidence="3" id="KW-1185">Reference proteome</keyword>
<gene>
    <name evidence="2" type="ORF">SteCoe_16250</name>
</gene>
<keyword evidence="1" id="KW-0472">Membrane</keyword>
<feature type="transmembrane region" description="Helical" evidence="1">
    <location>
        <begin position="358"/>
        <end position="376"/>
    </location>
</feature>
<dbReference type="AlphaFoldDB" id="A0A1R2C1U0"/>
<proteinExistence type="predicted"/>